<protein>
    <recommendedName>
        <fullName evidence="1">Cupin type-2 domain-containing protein</fullName>
    </recommendedName>
</protein>
<dbReference type="EMBL" id="LAZR01039442">
    <property type="protein sequence ID" value="KKL16994.1"/>
    <property type="molecule type" value="Genomic_DNA"/>
</dbReference>
<gene>
    <name evidence="2" type="ORF">LCGC14_2489990</name>
</gene>
<dbReference type="InterPro" id="IPR014710">
    <property type="entry name" value="RmlC-like_jellyroll"/>
</dbReference>
<dbReference type="InterPro" id="IPR013096">
    <property type="entry name" value="Cupin_2"/>
</dbReference>
<dbReference type="CDD" id="cd02209">
    <property type="entry name" value="cupin_XRE_C"/>
    <property type="match status" value="1"/>
</dbReference>
<proteinExistence type="predicted"/>
<sequence length="138" mass="15719">MGFWIRAIPSILEENEKTGWNVYKLFNKSSCLIKNLSCHVGVLSEGKMPHPLHQHAEEELIVILCGEIEITIAQARQPYGKKQDRLKRGSVIYLSAHHQHTIRSIGPGPAEFLIIRWKGTINKLNDDISKSFVFNQSE</sequence>
<name>A0A0F9B531_9ZZZZ</name>
<feature type="non-terminal residue" evidence="2">
    <location>
        <position position="138"/>
    </location>
</feature>
<dbReference type="InterPro" id="IPR011051">
    <property type="entry name" value="RmlC_Cupin_sf"/>
</dbReference>
<comment type="caution">
    <text evidence="2">The sequence shown here is derived from an EMBL/GenBank/DDBJ whole genome shotgun (WGS) entry which is preliminary data.</text>
</comment>
<dbReference type="SUPFAM" id="SSF51182">
    <property type="entry name" value="RmlC-like cupins"/>
    <property type="match status" value="1"/>
</dbReference>
<accession>A0A0F9B531</accession>
<evidence type="ECO:0000259" key="1">
    <source>
        <dbReference type="Pfam" id="PF07883"/>
    </source>
</evidence>
<feature type="domain" description="Cupin type-2" evidence="1">
    <location>
        <begin position="46"/>
        <end position="115"/>
    </location>
</feature>
<dbReference type="Gene3D" id="2.60.120.10">
    <property type="entry name" value="Jelly Rolls"/>
    <property type="match status" value="1"/>
</dbReference>
<organism evidence="2">
    <name type="scientific">marine sediment metagenome</name>
    <dbReference type="NCBI Taxonomy" id="412755"/>
    <lineage>
        <taxon>unclassified sequences</taxon>
        <taxon>metagenomes</taxon>
        <taxon>ecological metagenomes</taxon>
    </lineage>
</organism>
<dbReference type="AlphaFoldDB" id="A0A0F9B531"/>
<evidence type="ECO:0000313" key="2">
    <source>
        <dbReference type="EMBL" id="KKL16994.1"/>
    </source>
</evidence>
<reference evidence="2" key="1">
    <citation type="journal article" date="2015" name="Nature">
        <title>Complex archaea that bridge the gap between prokaryotes and eukaryotes.</title>
        <authorList>
            <person name="Spang A."/>
            <person name="Saw J.H."/>
            <person name="Jorgensen S.L."/>
            <person name="Zaremba-Niedzwiedzka K."/>
            <person name="Martijn J."/>
            <person name="Lind A.E."/>
            <person name="van Eijk R."/>
            <person name="Schleper C."/>
            <person name="Guy L."/>
            <person name="Ettema T.J."/>
        </authorList>
    </citation>
    <scope>NUCLEOTIDE SEQUENCE</scope>
</reference>
<dbReference type="Pfam" id="PF07883">
    <property type="entry name" value="Cupin_2"/>
    <property type="match status" value="1"/>
</dbReference>